<feature type="repeat" description="ANK" evidence="1">
    <location>
        <begin position="243"/>
        <end position="275"/>
    </location>
</feature>
<evidence type="ECO:0000313" key="3">
    <source>
        <dbReference type="EMBL" id="GMF22961.1"/>
    </source>
</evidence>
<dbReference type="Pfam" id="PF00023">
    <property type="entry name" value="Ank"/>
    <property type="match status" value="1"/>
</dbReference>
<protein>
    <submittedName>
        <fullName evidence="3">Unnamed protein product</fullName>
    </submittedName>
</protein>
<dbReference type="Proteomes" id="UP001165083">
    <property type="component" value="Unassembled WGS sequence"/>
</dbReference>
<name>A0A9W6TZH8_9STRA</name>
<keyword evidence="1" id="KW-0040">ANK repeat</keyword>
<dbReference type="Gene3D" id="1.25.40.20">
    <property type="entry name" value="Ankyrin repeat-containing domain"/>
    <property type="match status" value="1"/>
</dbReference>
<gene>
    <name evidence="3" type="ORF">Plil01_000922400</name>
</gene>
<dbReference type="AlphaFoldDB" id="A0A9W6TZH8"/>
<feature type="region of interest" description="Disordered" evidence="2">
    <location>
        <begin position="1"/>
        <end position="23"/>
    </location>
</feature>
<dbReference type="PROSITE" id="PS50088">
    <property type="entry name" value="ANK_REPEAT"/>
    <property type="match status" value="1"/>
</dbReference>
<dbReference type="InterPro" id="IPR036770">
    <property type="entry name" value="Ankyrin_rpt-contain_sf"/>
</dbReference>
<reference evidence="3" key="1">
    <citation type="submission" date="2023-04" db="EMBL/GenBank/DDBJ databases">
        <title>Phytophthora lilii NBRC 32176.</title>
        <authorList>
            <person name="Ichikawa N."/>
            <person name="Sato H."/>
            <person name="Tonouchi N."/>
        </authorList>
    </citation>
    <scope>NUCLEOTIDE SEQUENCE</scope>
    <source>
        <strain evidence="3">NBRC 32176</strain>
    </source>
</reference>
<accession>A0A9W6TZH8</accession>
<evidence type="ECO:0000256" key="1">
    <source>
        <dbReference type="PROSITE-ProRule" id="PRU00023"/>
    </source>
</evidence>
<keyword evidence="4" id="KW-1185">Reference proteome</keyword>
<dbReference type="InterPro" id="IPR002110">
    <property type="entry name" value="Ankyrin_rpt"/>
</dbReference>
<dbReference type="EMBL" id="BSXW01000456">
    <property type="protein sequence ID" value="GMF22961.1"/>
    <property type="molecule type" value="Genomic_DNA"/>
</dbReference>
<dbReference type="PROSITE" id="PS50297">
    <property type="entry name" value="ANK_REP_REGION"/>
    <property type="match status" value="1"/>
</dbReference>
<dbReference type="OrthoDB" id="194358at2759"/>
<proteinExistence type="predicted"/>
<sequence length="277" mass="29683">MQSTTTLAVDSGSGGNSSDSDSTVPAISDYGTLRHPTDLANADYLRLVVVPFVAVGSGGNKKKWREDLLDKDDLLRVLGVGYEREQRQLRQQDCRARKRAKQERVKETKCEKILKPGSTEDKDRCLCNLREAVGADGLDEGVCSACDRLAFVQDLYRVEANDWCFLSKLVGSAVAPSLLCTSTEAPYSKSNCTTKVSPFLTAHINGVLPCSSVALISAPLSRSILTVPRHRPAGAMVDTPSQTGDTPLMNAALIGHAAVVQSLLDNGADADWSNTAG</sequence>
<evidence type="ECO:0000256" key="2">
    <source>
        <dbReference type="SAM" id="MobiDB-lite"/>
    </source>
</evidence>
<comment type="caution">
    <text evidence="3">The sequence shown here is derived from an EMBL/GenBank/DDBJ whole genome shotgun (WGS) entry which is preliminary data.</text>
</comment>
<dbReference type="SUPFAM" id="SSF48403">
    <property type="entry name" value="Ankyrin repeat"/>
    <property type="match status" value="1"/>
</dbReference>
<organism evidence="3 4">
    <name type="scientific">Phytophthora lilii</name>
    <dbReference type="NCBI Taxonomy" id="2077276"/>
    <lineage>
        <taxon>Eukaryota</taxon>
        <taxon>Sar</taxon>
        <taxon>Stramenopiles</taxon>
        <taxon>Oomycota</taxon>
        <taxon>Peronosporomycetes</taxon>
        <taxon>Peronosporales</taxon>
        <taxon>Peronosporaceae</taxon>
        <taxon>Phytophthora</taxon>
    </lineage>
</organism>
<evidence type="ECO:0000313" key="4">
    <source>
        <dbReference type="Proteomes" id="UP001165083"/>
    </source>
</evidence>